<gene>
    <name evidence="1" type="ORF">LPB138_09660</name>
</gene>
<reference evidence="1 2" key="1">
    <citation type="submission" date="2016-10" db="EMBL/GenBank/DDBJ databases">
        <title>Lutibacter sp. LPB0138, isolated from marine gastropod.</title>
        <authorList>
            <person name="Kim E."/>
            <person name="Yi H."/>
        </authorList>
    </citation>
    <scope>NUCLEOTIDE SEQUENCE [LARGE SCALE GENOMIC DNA]</scope>
    <source>
        <strain evidence="1 2">LPB0138</strain>
    </source>
</reference>
<evidence type="ECO:0000313" key="1">
    <source>
        <dbReference type="EMBL" id="AOW22075.1"/>
    </source>
</evidence>
<keyword evidence="2" id="KW-1185">Reference proteome</keyword>
<protein>
    <recommendedName>
        <fullName evidence="3">Bacteriophage abortive infection AbiH</fullName>
    </recommendedName>
</protein>
<dbReference type="InterPro" id="IPR025935">
    <property type="entry name" value="AbiH"/>
</dbReference>
<accession>A0A1D8PC39</accession>
<dbReference type="STRING" id="1850246.LPB138_09660"/>
<dbReference type="KEGG" id="lul:LPB138_09660"/>
<sequence>MYFLNFNYTKTFENYYGFTQLHLKEVQLGFNFIHGELDNEENPIVFGFGDEFDKNYLEFENLKNNNLFTHIKSFKYSQTTNYHDLTRFIESDDFQVYIIGHSCGLSDRTMLNQIFEHVNCKSIKIFYYQRSDRIDDFTEKTYEISRHFRDKGLMRLKLVPKSKSHAMPKPRKIN</sequence>
<dbReference type="EMBL" id="CP017478">
    <property type="protein sequence ID" value="AOW22075.1"/>
    <property type="molecule type" value="Genomic_DNA"/>
</dbReference>
<organism evidence="1 2">
    <name type="scientific">Urechidicola croceus</name>
    <dbReference type="NCBI Taxonomy" id="1850246"/>
    <lineage>
        <taxon>Bacteria</taxon>
        <taxon>Pseudomonadati</taxon>
        <taxon>Bacteroidota</taxon>
        <taxon>Flavobacteriia</taxon>
        <taxon>Flavobacteriales</taxon>
        <taxon>Flavobacteriaceae</taxon>
        <taxon>Urechidicola</taxon>
    </lineage>
</organism>
<evidence type="ECO:0008006" key="3">
    <source>
        <dbReference type="Google" id="ProtNLM"/>
    </source>
</evidence>
<dbReference type="Pfam" id="PF14253">
    <property type="entry name" value="AbiH"/>
    <property type="match status" value="1"/>
</dbReference>
<name>A0A1D8PC39_9FLAO</name>
<dbReference type="AlphaFoldDB" id="A0A1D8PC39"/>
<proteinExistence type="predicted"/>
<evidence type="ECO:0000313" key="2">
    <source>
        <dbReference type="Proteomes" id="UP000176050"/>
    </source>
</evidence>
<dbReference type="Proteomes" id="UP000176050">
    <property type="component" value="Chromosome"/>
</dbReference>